<evidence type="ECO:0000256" key="6">
    <source>
        <dbReference type="SAM" id="SignalP"/>
    </source>
</evidence>
<dbReference type="RefSeq" id="WP_211353638.1">
    <property type="nucleotide sequence ID" value="NZ_CP144375.1"/>
</dbReference>
<dbReference type="Proteomes" id="UP000256269">
    <property type="component" value="Unassembled WGS sequence"/>
</dbReference>
<keyword evidence="4" id="KW-0564">Palmitate</keyword>
<dbReference type="Pfam" id="PF01547">
    <property type="entry name" value="SBP_bac_1"/>
    <property type="match status" value="1"/>
</dbReference>
<evidence type="ECO:0000256" key="4">
    <source>
        <dbReference type="ARBA" id="ARBA00023139"/>
    </source>
</evidence>
<feature type="signal peptide" evidence="6">
    <location>
        <begin position="1"/>
        <end position="22"/>
    </location>
</feature>
<dbReference type="SUPFAM" id="SSF53850">
    <property type="entry name" value="Periplasmic binding protein-like II"/>
    <property type="match status" value="1"/>
</dbReference>
<evidence type="ECO:0000256" key="3">
    <source>
        <dbReference type="ARBA" id="ARBA00023136"/>
    </source>
</evidence>
<evidence type="ECO:0000256" key="5">
    <source>
        <dbReference type="ARBA" id="ARBA00023288"/>
    </source>
</evidence>
<keyword evidence="7" id="KW-0813">Transport</keyword>
<feature type="chain" id="PRO_5039407056" evidence="6">
    <location>
        <begin position="23"/>
        <end position="446"/>
    </location>
</feature>
<dbReference type="InterPro" id="IPR006311">
    <property type="entry name" value="TAT_signal"/>
</dbReference>
<dbReference type="EMBL" id="QUNO01000032">
    <property type="protein sequence ID" value="REH26450.1"/>
    <property type="molecule type" value="Genomic_DNA"/>
</dbReference>
<evidence type="ECO:0000256" key="2">
    <source>
        <dbReference type="ARBA" id="ARBA00022729"/>
    </source>
</evidence>
<keyword evidence="2 6" id="KW-0732">Signal</keyword>
<dbReference type="InterPro" id="IPR006059">
    <property type="entry name" value="SBP"/>
</dbReference>
<organism evidence="7 8">
    <name type="scientific">Kutzneria buriramensis</name>
    <dbReference type="NCBI Taxonomy" id="1045776"/>
    <lineage>
        <taxon>Bacteria</taxon>
        <taxon>Bacillati</taxon>
        <taxon>Actinomycetota</taxon>
        <taxon>Actinomycetes</taxon>
        <taxon>Pseudonocardiales</taxon>
        <taxon>Pseudonocardiaceae</taxon>
        <taxon>Kutzneria</taxon>
    </lineage>
</organism>
<dbReference type="PROSITE" id="PS51257">
    <property type="entry name" value="PROKAR_LIPOPROTEIN"/>
    <property type="match status" value="1"/>
</dbReference>
<dbReference type="InterPro" id="IPR050490">
    <property type="entry name" value="Bact_solute-bd_prot1"/>
</dbReference>
<keyword evidence="1" id="KW-1003">Cell membrane</keyword>
<keyword evidence="7" id="KW-0762">Sugar transport</keyword>
<proteinExistence type="predicted"/>
<evidence type="ECO:0000313" key="8">
    <source>
        <dbReference type="Proteomes" id="UP000256269"/>
    </source>
</evidence>
<sequence>MTIGRRRLLGLGLGALGAAALAGCAPPGANQVNTAPVIPAAAPGEKITLTYWAWLKDLQKVCDIWNARNPNVQVEAVFSLGGANGGYQKMYSALAAGGGPDLAQVELRTVPEFMLVDGLVDLSRYGAKQYASRYDEAAWGQVSFNGGVFAIPQDTGPMGWYYQPAVLEKVGGKPPTTWDEWAQLAQELHAKDPDVYLESFSVADSSPFISYAAQAGAKWFTPTDNGWLVNLTDDASLMVARFFDKAVDNKWVQTAYDAYSPGWTAAAGNGQIAALTGASWGDALVETIGTGSGKWKVAPMPKWSSGFGSTALGGSSAAVLANSKHPKEAMDFAVWMTTSREGVDAMIKYCGIGWSPARDYIGAQRQQPSDFFSGQNYNTEVFVPAAKQQPTDWKWWPITQRTINALSDQFRRKLTAGQSFVDSLHITQKTTVDTLRQIGLTVQEAK</sequence>
<keyword evidence="5" id="KW-0449">Lipoprotein</keyword>
<dbReference type="PANTHER" id="PTHR43649">
    <property type="entry name" value="ARABINOSE-BINDING PROTEIN-RELATED"/>
    <property type="match status" value="1"/>
</dbReference>
<dbReference type="PANTHER" id="PTHR43649:SF33">
    <property type="entry name" value="POLYGALACTURONAN_RHAMNOGALACTURONAN-BINDING PROTEIN YTCQ"/>
    <property type="match status" value="1"/>
</dbReference>
<accession>A0A3E0GUP7</accession>
<dbReference type="Gene3D" id="3.40.190.10">
    <property type="entry name" value="Periplasmic binding protein-like II"/>
    <property type="match status" value="3"/>
</dbReference>
<name>A0A3E0GUP7_9PSEU</name>
<gene>
    <name evidence="7" type="ORF">BCF44_13221</name>
</gene>
<evidence type="ECO:0000313" key="7">
    <source>
        <dbReference type="EMBL" id="REH26450.1"/>
    </source>
</evidence>
<reference evidence="7 8" key="1">
    <citation type="submission" date="2018-08" db="EMBL/GenBank/DDBJ databases">
        <title>Genomic Encyclopedia of Archaeal and Bacterial Type Strains, Phase II (KMG-II): from individual species to whole genera.</title>
        <authorList>
            <person name="Goeker M."/>
        </authorList>
    </citation>
    <scope>NUCLEOTIDE SEQUENCE [LARGE SCALE GENOMIC DNA]</scope>
    <source>
        <strain evidence="7 8">DSM 45791</strain>
    </source>
</reference>
<dbReference type="AlphaFoldDB" id="A0A3E0GUP7"/>
<comment type="caution">
    <text evidence="7">The sequence shown here is derived from an EMBL/GenBank/DDBJ whole genome shotgun (WGS) entry which is preliminary data.</text>
</comment>
<dbReference type="PROSITE" id="PS51318">
    <property type="entry name" value="TAT"/>
    <property type="match status" value="1"/>
</dbReference>
<protein>
    <submittedName>
        <fullName evidence="7">Multiple sugar transport system substrate-binding protein</fullName>
    </submittedName>
</protein>
<evidence type="ECO:0000256" key="1">
    <source>
        <dbReference type="ARBA" id="ARBA00022475"/>
    </source>
</evidence>
<keyword evidence="8" id="KW-1185">Reference proteome</keyword>
<keyword evidence="3" id="KW-0472">Membrane</keyword>